<dbReference type="RefSeq" id="WP_018165484.1">
    <property type="nucleotide sequence ID" value="NZ_FMXP01000019.1"/>
</dbReference>
<reference evidence="2 3" key="1">
    <citation type="submission" date="2016-10" db="EMBL/GenBank/DDBJ databases">
        <authorList>
            <person name="de Groot N.N."/>
        </authorList>
    </citation>
    <scope>NUCLEOTIDE SEQUENCE [LARGE SCALE GENOMIC DNA]</scope>
    <source>
        <strain evidence="2 3">A-4</strain>
    </source>
</reference>
<feature type="transmembrane region" description="Helical" evidence="1">
    <location>
        <begin position="12"/>
        <end position="28"/>
    </location>
</feature>
<proteinExistence type="predicted"/>
<keyword evidence="1" id="KW-0472">Membrane</keyword>
<protein>
    <submittedName>
        <fullName evidence="2">Uncharacterized protein</fullName>
    </submittedName>
</protein>
<keyword evidence="3" id="KW-1185">Reference proteome</keyword>
<keyword evidence="1" id="KW-1133">Transmembrane helix</keyword>
<sequence>MKKMPFVSSSDLMTLVFVLLYGLGVYVNLKNNNVIMACVWGALIVINLVFFAMRHLKKDDK</sequence>
<evidence type="ECO:0000313" key="2">
    <source>
        <dbReference type="EMBL" id="SDB29621.1"/>
    </source>
</evidence>
<evidence type="ECO:0000256" key="1">
    <source>
        <dbReference type="SAM" id="Phobius"/>
    </source>
</evidence>
<dbReference type="AlphaFoldDB" id="A0A1G6CA08"/>
<feature type="transmembrane region" description="Helical" evidence="1">
    <location>
        <begin position="34"/>
        <end position="53"/>
    </location>
</feature>
<name>A0A1G6CA08_9STRE</name>
<organism evidence="2 3">
    <name type="scientific">Streptococcus henryi</name>
    <dbReference type="NCBI Taxonomy" id="439219"/>
    <lineage>
        <taxon>Bacteria</taxon>
        <taxon>Bacillati</taxon>
        <taxon>Bacillota</taxon>
        <taxon>Bacilli</taxon>
        <taxon>Lactobacillales</taxon>
        <taxon>Streptococcaceae</taxon>
        <taxon>Streptococcus</taxon>
    </lineage>
</organism>
<accession>A0A1G6CA08</accession>
<gene>
    <name evidence="2" type="ORF">SAMN02910293_01488</name>
</gene>
<dbReference type="EMBL" id="FMXP01000019">
    <property type="protein sequence ID" value="SDB29621.1"/>
    <property type="molecule type" value="Genomic_DNA"/>
</dbReference>
<dbReference type="Proteomes" id="UP000182508">
    <property type="component" value="Unassembled WGS sequence"/>
</dbReference>
<keyword evidence="1" id="KW-0812">Transmembrane</keyword>
<evidence type="ECO:0000313" key="3">
    <source>
        <dbReference type="Proteomes" id="UP000182508"/>
    </source>
</evidence>